<feature type="binding site" evidence="10">
    <location>
        <position position="199"/>
    </location>
    <ligand>
        <name>UDP-N-acetyl-alpha-D-glucosamine</name>
        <dbReference type="ChEBI" id="CHEBI:57705"/>
    </ligand>
</feature>
<dbReference type="Pfam" id="PF04101">
    <property type="entry name" value="Glyco_tran_28_C"/>
    <property type="match status" value="1"/>
</dbReference>
<evidence type="ECO:0000256" key="9">
    <source>
        <dbReference type="ARBA" id="ARBA00023316"/>
    </source>
</evidence>
<comment type="catalytic activity">
    <reaction evidence="10">
        <text>di-trans,octa-cis-undecaprenyl diphospho-N-acetyl-alpha-D-muramoyl-L-alanyl-D-glutamyl-meso-2,6-diaminopimeloyl-D-alanyl-D-alanine + UDP-N-acetyl-alpha-D-glucosamine = di-trans,octa-cis-undecaprenyl diphospho-[N-acetyl-alpha-D-glucosaminyl-(1-&gt;4)]-N-acetyl-alpha-D-muramoyl-L-alanyl-D-glutamyl-meso-2,6-diaminopimeloyl-D-alanyl-D-alanine + UDP + H(+)</text>
        <dbReference type="Rhea" id="RHEA:31227"/>
        <dbReference type="ChEBI" id="CHEBI:15378"/>
        <dbReference type="ChEBI" id="CHEBI:57705"/>
        <dbReference type="ChEBI" id="CHEBI:58223"/>
        <dbReference type="ChEBI" id="CHEBI:61387"/>
        <dbReference type="ChEBI" id="CHEBI:61388"/>
        <dbReference type="EC" id="2.4.1.227"/>
    </reaction>
</comment>
<proteinExistence type="inferred from homology"/>
<evidence type="ECO:0000313" key="14">
    <source>
        <dbReference type="Proteomes" id="UP000756703"/>
    </source>
</evidence>
<comment type="subcellular location">
    <subcellularLocation>
        <location evidence="10">Cell membrane</location>
        <topology evidence="10">Peripheral membrane protein</topology>
        <orientation evidence="10">Cytoplasmic side</orientation>
    </subcellularLocation>
</comment>
<name>A0A933DTE6_9BACT</name>
<reference evidence="13" key="1">
    <citation type="submission" date="2020-07" db="EMBL/GenBank/DDBJ databases">
        <title>Huge and variable diversity of episymbiotic CPR bacteria and DPANN archaea in groundwater ecosystems.</title>
        <authorList>
            <person name="He C.Y."/>
            <person name="Keren R."/>
            <person name="Whittaker M."/>
            <person name="Farag I.F."/>
            <person name="Doudna J."/>
            <person name="Cate J.H.D."/>
            <person name="Banfield J.F."/>
        </authorList>
    </citation>
    <scope>NUCLEOTIDE SEQUENCE</scope>
    <source>
        <strain evidence="13">NC_groundwater_1225_Ag_S-0.1um_56_177</strain>
    </source>
</reference>
<evidence type="ECO:0000256" key="3">
    <source>
        <dbReference type="ARBA" id="ARBA00022676"/>
    </source>
</evidence>
<keyword evidence="8 10" id="KW-0131">Cell cycle</keyword>
<feature type="binding site" evidence="10">
    <location>
        <position position="169"/>
    </location>
    <ligand>
        <name>UDP-N-acetyl-alpha-D-glucosamine</name>
        <dbReference type="ChEBI" id="CHEBI:57705"/>
    </ligand>
</feature>
<dbReference type="Pfam" id="PF03033">
    <property type="entry name" value="Glyco_transf_28"/>
    <property type="match status" value="1"/>
</dbReference>
<evidence type="ECO:0000256" key="8">
    <source>
        <dbReference type="ARBA" id="ARBA00023306"/>
    </source>
</evidence>
<feature type="domain" description="Glycosyl transferase family 28 C-terminal" evidence="12">
    <location>
        <begin position="192"/>
        <end position="361"/>
    </location>
</feature>
<evidence type="ECO:0000313" key="13">
    <source>
        <dbReference type="EMBL" id="MBI4132599.1"/>
    </source>
</evidence>
<evidence type="ECO:0000256" key="10">
    <source>
        <dbReference type="HAMAP-Rule" id="MF_00033"/>
    </source>
</evidence>
<dbReference type="GO" id="GO:0005886">
    <property type="term" value="C:plasma membrane"/>
    <property type="evidence" value="ECO:0007669"/>
    <property type="project" value="UniProtKB-SubCell"/>
</dbReference>
<comment type="caution">
    <text evidence="13">The sequence shown here is derived from an EMBL/GenBank/DDBJ whole genome shotgun (WGS) entry which is preliminary data.</text>
</comment>
<dbReference type="GO" id="GO:0051301">
    <property type="term" value="P:cell division"/>
    <property type="evidence" value="ECO:0007669"/>
    <property type="project" value="UniProtKB-KW"/>
</dbReference>
<feature type="binding site" evidence="10">
    <location>
        <position position="303"/>
    </location>
    <ligand>
        <name>UDP-N-acetyl-alpha-D-glucosamine</name>
        <dbReference type="ChEBI" id="CHEBI:57705"/>
    </ligand>
</feature>
<dbReference type="GO" id="GO:0050511">
    <property type="term" value="F:undecaprenyldiphospho-muramoylpentapeptide beta-N-acetylglucosaminyltransferase activity"/>
    <property type="evidence" value="ECO:0007669"/>
    <property type="project" value="UniProtKB-UniRule"/>
</dbReference>
<dbReference type="PANTHER" id="PTHR21015">
    <property type="entry name" value="UDP-N-ACETYLGLUCOSAMINE--N-ACETYLMURAMYL-(PENTAPEPTIDE) PYROPHOSPHORYL-UNDECAPRENOL N-ACETYLGLUCOSAMINE TRANSFERASE 1"/>
    <property type="match status" value="1"/>
</dbReference>
<dbReference type="HAMAP" id="MF_00033">
    <property type="entry name" value="MurG"/>
    <property type="match status" value="1"/>
</dbReference>
<dbReference type="SUPFAM" id="SSF53756">
    <property type="entry name" value="UDP-Glycosyltransferase/glycogen phosphorylase"/>
    <property type="match status" value="1"/>
</dbReference>
<comment type="caution">
    <text evidence="10">Lacks conserved residue(s) required for the propagation of feature annotation.</text>
</comment>
<comment type="similarity">
    <text evidence="10">Belongs to the glycosyltransferase 28 family. MurG subfamily.</text>
</comment>
<dbReference type="GO" id="GO:0009252">
    <property type="term" value="P:peptidoglycan biosynthetic process"/>
    <property type="evidence" value="ECO:0007669"/>
    <property type="project" value="UniProtKB-UniRule"/>
</dbReference>
<sequence>MRIVFTGGGTGGHLYPILAVAREIRRIAEEERILDLQLLYFSPESSIPVEIAAEEILFRRIRAGKIRRYFSFANFTDGVKVIAGIVQALWRMFIVMPDVVFAKGGYGSFPTLLAARLYRIPVILHESDAVPGRVNRWAGRWARRSAISFREAAEYFPASSTALTGVPIRKQILGGNIELARESLGLFSARPVIFVMGGSQGARVINETVTQILKELTLQYEVVHQAGEKNYEDVRLETMPILEGGGASYYHLGGFFDEEKMRSAYLLADLIVSRAGATAIFEIAAWGKPSILIPIKNSAQDHQRKNAYSYAGRGAAVVVEEDNLTPSVLFNEIQKLMAAPERRKKLGEEAKNFAVLDVAETLAKEILNLGLH</sequence>
<feature type="domain" description="Glycosyltransferase family 28 N-terminal" evidence="11">
    <location>
        <begin position="3"/>
        <end position="145"/>
    </location>
</feature>
<dbReference type="InterPro" id="IPR004276">
    <property type="entry name" value="GlycoTrans_28_N"/>
</dbReference>
<evidence type="ECO:0000256" key="4">
    <source>
        <dbReference type="ARBA" id="ARBA00022679"/>
    </source>
</evidence>
<dbReference type="PANTHER" id="PTHR21015:SF22">
    <property type="entry name" value="GLYCOSYLTRANSFERASE"/>
    <property type="match status" value="1"/>
</dbReference>
<accession>A0A933DTE6</accession>
<evidence type="ECO:0000259" key="12">
    <source>
        <dbReference type="Pfam" id="PF04101"/>
    </source>
</evidence>
<dbReference type="InterPro" id="IPR006009">
    <property type="entry name" value="GlcNAc_MurG"/>
</dbReference>
<evidence type="ECO:0000256" key="5">
    <source>
        <dbReference type="ARBA" id="ARBA00022960"/>
    </source>
</evidence>
<gene>
    <name evidence="10 13" type="primary">murG</name>
    <name evidence="13" type="ORF">HY473_00660</name>
</gene>
<dbReference type="Proteomes" id="UP000756703">
    <property type="component" value="Unassembled WGS sequence"/>
</dbReference>
<evidence type="ECO:0000256" key="1">
    <source>
        <dbReference type="ARBA" id="ARBA00022475"/>
    </source>
</evidence>
<comment type="function">
    <text evidence="10">Cell wall formation. Catalyzes the transfer of a GlcNAc subunit on undecaprenyl-pyrophosphoryl-MurNAc-pentapeptide (lipid intermediate I) to form undecaprenyl-pyrophosphoryl-MurNAc-(pentapeptide)GlcNAc (lipid intermediate II).</text>
</comment>
<keyword evidence="1 10" id="KW-1003">Cell membrane</keyword>
<keyword evidence="9 10" id="KW-0961">Cell wall biogenesis/degradation</keyword>
<dbReference type="Gene3D" id="3.40.50.2000">
    <property type="entry name" value="Glycogen Phosphorylase B"/>
    <property type="match status" value="2"/>
</dbReference>
<feature type="binding site" evidence="10">
    <location>
        <begin position="10"/>
        <end position="12"/>
    </location>
    <ligand>
        <name>UDP-N-acetyl-alpha-D-glucosamine</name>
        <dbReference type="ChEBI" id="CHEBI:57705"/>
    </ligand>
</feature>
<keyword evidence="6 10" id="KW-0573">Peptidoglycan synthesis</keyword>
<dbReference type="GO" id="GO:0005975">
    <property type="term" value="P:carbohydrate metabolic process"/>
    <property type="evidence" value="ECO:0007669"/>
    <property type="project" value="InterPro"/>
</dbReference>
<protein>
    <recommendedName>
        <fullName evidence="10">UDP-N-acetylglucosamine--N-acetylmuramyl-(pentapeptide) pyrophosphoryl-undecaprenol N-acetylglucosamine transferase</fullName>
        <ecNumber evidence="10">2.4.1.227</ecNumber>
    </recommendedName>
    <alternativeName>
        <fullName evidence="10">Undecaprenyl-PP-MurNAc-pentapeptide-UDPGlcNAc GlcNAc transferase</fullName>
    </alternativeName>
</protein>
<dbReference type="NCBIfam" id="TIGR01133">
    <property type="entry name" value="murG"/>
    <property type="match status" value="1"/>
</dbReference>
<dbReference type="GO" id="GO:0008360">
    <property type="term" value="P:regulation of cell shape"/>
    <property type="evidence" value="ECO:0007669"/>
    <property type="project" value="UniProtKB-KW"/>
</dbReference>
<dbReference type="CDD" id="cd03785">
    <property type="entry name" value="GT28_MurG"/>
    <property type="match status" value="1"/>
</dbReference>
<keyword evidence="3 10" id="KW-0328">Glycosyltransferase</keyword>
<keyword evidence="4 10" id="KW-0808">Transferase</keyword>
<evidence type="ECO:0000256" key="6">
    <source>
        <dbReference type="ARBA" id="ARBA00022984"/>
    </source>
</evidence>
<evidence type="ECO:0000256" key="7">
    <source>
        <dbReference type="ARBA" id="ARBA00023136"/>
    </source>
</evidence>
<evidence type="ECO:0000259" key="11">
    <source>
        <dbReference type="Pfam" id="PF03033"/>
    </source>
</evidence>
<evidence type="ECO:0000256" key="2">
    <source>
        <dbReference type="ARBA" id="ARBA00022618"/>
    </source>
</evidence>
<dbReference type="InterPro" id="IPR007235">
    <property type="entry name" value="Glyco_trans_28_C"/>
</dbReference>
<comment type="pathway">
    <text evidence="10">Cell wall biogenesis; peptidoglycan biosynthesis.</text>
</comment>
<keyword evidence="7 10" id="KW-0472">Membrane</keyword>
<organism evidence="13 14">
    <name type="scientific">Candidatus Sungiibacteriota bacterium</name>
    <dbReference type="NCBI Taxonomy" id="2750080"/>
    <lineage>
        <taxon>Bacteria</taxon>
        <taxon>Candidatus Sungiibacteriota</taxon>
    </lineage>
</organism>
<dbReference type="EC" id="2.4.1.227" evidence="10"/>
<dbReference type="AlphaFoldDB" id="A0A933DTE6"/>
<keyword evidence="5 10" id="KW-0133">Cell shape</keyword>
<dbReference type="GO" id="GO:0071555">
    <property type="term" value="P:cell wall organization"/>
    <property type="evidence" value="ECO:0007669"/>
    <property type="project" value="UniProtKB-KW"/>
</dbReference>
<dbReference type="EMBL" id="JACQMI010000005">
    <property type="protein sequence ID" value="MBI4132599.1"/>
    <property type="molecule type" value="Genomic_DNA"/>
</dbReference>
<keyword evidence="2 10" id="KW-0132">Cell division</keyword>